<keyword evidence="2" id="KW-1185">Reference proteome</keyword>
<accession>A0AAV4IRB5</accession>
<evidence type="ECO:0000313" key="1">
    <source>
        <dbReference type="EMBL" id="GFS12475.1"/>
    </source>
</evidence>
<name>A0AAV4IRB5_9GAST</name>
<evidence type="ECO:0000313" key="2">
    <source>
        <dbReference type="Proteomes" id="UP000762676"/>
    </source>
</evidence>
<organism evidence="1 2">
    <name type="scientific">Elysia marginata</name>
    <dbReference type="NCBI Taxonomy" id="1093978"/>
    <lineage>
        <taxon>Eukaryota</taxon>
        <taxon>Metazoa</taxon>
        <taxon>Spiralia</taxon>
        <taxon>Lophotrochozoa</taxon>
        <taxon>Mollusca</taxon>
        <taxon>Gastropoda</taxon>
        <taxon>Heterobranchia</taxon>
        <taxon>Euthyneura</taxon>
        <taxon>Panpulmonata</taxon>
        <taxon>Sacoglossa</taxon>
        <taxon>Placobranchoidea</taxon>
        <taxon>Plakobranchidae</taxon>
        <taxon>Elysia</taxon>
    </lineage>
</organism>
<dbReference type="Proteomes" id="UP000762676">
    <property type="component" value="Unassembled WGS sequence"/>
</dbReference>
<feature type="non-terminal residue" evidence="1">
    <location>
        <position position="1"/>
    </location>
</feature>
<protein>
    <submittedName>
        <fullName evidence="1">Uncharacterized protein</fullName>
    </submittedName>
</protein>
<reference evidence="1 2" key="1">
    <citation type="journal article" date="2021" name="Elife">
        <title>Chloroplast acquisition without the gene transfer in kleptoplastic sea slugs, Plakobranchus ocellatus.</title>
        <authorList>
            <person name="Maeda T."/>
            <person name="Takahashi S."/>
            <person name="Yoshida T."/>
            <person name="Shimamura S."/>
            <person name="Takaki Y."/>
            <person name="Nagai Y."/>
            <person name="Toyoda A."/>
            <person name="Suzuki Y."/>
            <person name="Arimoto A."/>
            <person name="Ishii H."/>
            <person name="Satoh N."/>
            <person name="Nishiyama T."/>
            <person name="Hasebe M."/>
            <person name="Maruyama T."/>
            <person name="Minagawa J."/>
            <person name="Obokata J."/>
            <person name="Shigenobu S."/>
        </authorList>
    </citation>
    <scope>NUCLEOTIDE SEQUENCE [LARGE SCALE GENOMIC DNA]</scope>
</reference>
<sequence>ALGCTSTNGKSRTFKGNATNPSLILLEGSGLQGEDSFNNYSSLVDLKEGTDDDVRIIIGKARADIPELNIWRAEHNIEKIYNPKFDLKH</sequence>
<dbReference type="EMBL" id="BMAT01002723">
    <property type="protein sequence ID" value="GFS12475.1"/>
    <property type="molecule type" value="Genomic_DNA"/>
</dbReference>
<gene>
    <name evidence="1" type="ORF">ElyMa_001371600</name>
</gene>
<dbReference type="AlphaFoldDB" id="A0AAV4IRB5"/>
<comment type="caution">
    <text evidence="1">The sequence shown here is derived from an EMBL/GenBank/DDBJ whole genome shotgun (WGS) entry which is preliminary data.</text>
</comment>
<proteinExistence type="predicted"/>